<feature type="transmembrane region" description="Helical" evidence="1">
    <location>
        <begin position="68"/>
        <end position="93"/>
    </location>
</feature>
<dbReference type="Proteomes" id="UP000466554">
    <property type="component" value="Chromosome"/>
</dbReference>
<accession>A0A7I7U543</accession>
<keyword evidence="1" id="KW-0812">Transmembrane</keyword>
<evidence type="ECO:0000313" key="2">
    <source>
        <dbReference type="EMBL" id="BBY75709.1"/>
    </source>
</evidence>
<dbReference type="EMBL" id="AP022598">
    <property type="protein sequence ID" value="BBY75709.1"/>
    <property type="molecule type" value="Genomic_DNA"/>
</dbReference>
<sequence>MGISPHTFVNKYPGGRPPMSPAPKIMAVQGAAMLVAAALIVIGILGFIPGITANFDQLGWAGSRSGALLFGTIAVCAAVNIVHLVIGAAGFWFARSYAGARNYLLAGGAIYLALWLYGALVEFGSNAHVIPLNTAANWLHVILGSIMVLLGLTLGGQHDPTKRRPRLRRAATH</sequence>
<evidence type="ECO:0000256" key="1">
    <source>
        <dbReference type="SAM" id="Phobius"/>
    </source>
</evidence>
<proteinExistence type="predicted"/>
<feature type="transmembrane region" description="Helical" evidence="1">
    <location>
        <begin position="100"/>
        <end position="118"/>
    </location>
</feature>
<feature type="transmembrane region" description="Helical" evidence="1">
    <location>
        <begin position="25"/>
        <end position="48"/>
    </location>
</feature>
<organism evidence="2 3">
    <name type="scientific">Mycolicibacterium parafortuitum</name>
    <name type="common">Mycobacterium parafortuitum</name>
    <dbReference type="NCBI Taxonomy" id="39692"/>
    <lineage>
        <taxon>Bacteria</taxon>
        <taxon>Bacillati</taxon>
        <taxon>Actinomycetota</taxon>
        <taxon>Actinomycetes</taxon>
        <taxon>Mycobacteriales</taxon>
        <taxon>Mycobacteriaceae</taxon>
        <taxon>Mycolicibacterium</taxon>
    </lineage>
</organism>
<dbReference type="Pfam" id="PF14325">
    <property type="entry name" value="DUF4383"/>
    <property type="match status" value="1"/>
</dbReference>
<keyword evidence="1" id="KW-1133">Transmembrane helix</keyword>
<protein>
    <recommendedName>
        <fullName evidence="4">DUF4383 domain-containing protein</fullName>
    </recommendedName>
</protein>
<dbReference type="AlphaFoldDB" id="A0A7I7U543"/>
<keyword evidence="1" id="KW-0472">Membrane</keyword>
<name>A0A7I7U543_MYCPF</name>
<reference evidence="2 3" key="1">
    <citation type="journal article" date="2019" name="Emerg. Microbes Infect.">
        <title>Comprehensive subspecies identification of 175 nontuberculous mycobacteria species based on 7547 genomic profiles.</title>
        <authorList>
            <person name="Matsumoto Y."/>
            <person name="Kinjo T."/>
            <person name="Motooka D."/>
            <person name="Nabeya D."/>
            <person name="Jung N."/>
            <person name="Uechi K."/>
            <person name="Horii T."/>
            <person name="Iida T."/>
            <person name="Fujita J."/>
            <person name="Nakamura S."/>
        </authorList>
    </citation>
    <scope>NUCLEOTIDE SEQUENCE [LARGE SCALE GENOMIC DNA]</scope>
    <source>
        <strain evidence="2 3">JCM 6367</strain>
    </source>
</reference>
<feature type="transmembrane region" description="Helical" evidence="1">
    <location>
        <begin position="138"/>
        <end position="156"/>
    </location>
</feature>
<evidence type="ECO:0008006" key="4">
    <source>
        <dbReference type="Google" id="ProtNLM"/>
    </source>
</evidence>
<gene>
    <name evidence="2" type="ORF">MPRF_26080</name>
</gene>
<evidence type="ECO:0000313" key="3">
    <source>
        <dbReference type="Proteomes" id="UP000466554"/>
    </source>
</evidence>